<feature type="compositionally biased region" description="Polar residues" evidence="1">
    <location>
        <begin position="1"/>
        <end position="16"/>
    </location>
</feature>
<proteinExistence type="predicted"/>
<accession>A0AAI8VVN4</accession>
<evidence type="ECO:0000313" key="3">
    <source>
        <dbReference type="Proteomes" id="UP001295740"/>
    </source>
</evidence>
<gene>
    <name evidence="2" type="ORF">KHLLAP_LOCUS12400</name>
</gene>
<sequence length="182" mass="19400">MSHPDSGTSGSHNSQPRGPPLGFKDTKVEENTFKCVICGYERSTANLNPTKKNVCDWCCWGWDGDNDIPLEDAPANCYGLLHDKCPTLIQQQIFTTSKTFCGNCLKLLDPQPSDAWTGYNVATGSGHRGSVPGFSTPVTPEFEHGALGGAAASSTSLSPAAPGRKLVDAGIFHKEAMLCLPE</sequence>
<comment type="caution">
    <text evidence="2">The sequence shown here is derived from an EMBL/GenBank/DDBJ whole genome shotgun (WGS) entry which is preliminary data.</text>
</comment>
<reference evidence="2" key="1">
    <citation type="submission" date="2023-10" db="EMBL/GenBank/DDBJ databases">
        <authorList>
            <person name="Hackl T."/>
        </authorList>
    </citation>
    <scope>NUCLEOTIDE SEQUENCE</scope>
</reference>
<name>A0AAI8VVN4_9PEZI</name>
<organism evidence="2 3">
    <name type="scientific">Anthostomella pinea</name>
    <dbReference type="NCBI Taxonomy" id="933095"/>
    <lineage>
        <taxon>Eukaryota</taxon>
        <taxon>Fungi</taxon>
        <taxon>Dikarya</taxon>
        <taxon>Ascomycota</taxon>
        <taxon>Pezizomycotina</taxon>
        <taxon>Sordariomycetes</taxon>
        <taxon>Xylariomycetidae</taxon>
        <taxon>Xylariales</taxon>
        <taxon>Xylariaceae</taxon>
        <taxon>Anthostomella</taxon>
    </lineage>
</organism>
<feature type="region of interest" description="Disordered" evidence="1">
    <location>
        <begin position="1"/>
        <end position="25"/>
    </location>
</feature>
<keyword evidence="3" id="KW-1185">Reference proteome</keyword>
<evidence type="ECO:0000313" key="2">
    <source>
        <dbReference type="EMBL" id="CAJ2511932.1"/>
    </source>
</evidence>
<protein>
    <submittedName>
        <fullName evidence="2">Uu.00g075570.m01.CDS01</fullName>
    </submittedName>
</protein>
<dbReference type="AlphaFoldDB" id="A0AAI8VVN4"/>
<dbReference type="Proteomes" id="UP001295740">
    <property type="component" value="Unassembled WGS sequence"/>
</dbReference>
<evidence type="ECO:0000256" key="1">
    <source>
        <dbReference type="SAM" id="MobiDB-lite"/>
    </source>
</evidence>
<dbReference type="EMBL" id="CAUWAG010000018">
    <property type="protein sequence ID" value="CAJ2511932.1"/>
    <property type="molecule type" value="Genomic_DNA"/>
</dbReference>